<proteinExistence type="predicted"/>
<dbReference type="AlphaFoldDB" id="M7ZSX9"/>
<feature type="compositionally biased region" description="Basic and acidic residues" evidence="1">
    <location>
        <begin position="60"/>
        <end position="99"/>
    </location>
</feature>
<protein>
    <submittedName>
        <fullName evidence="2">Uncharacterized protein</fullName>
    </submittedName>
</protein>
<gene>
    <name evidence="2" type="ORF">TRIUR3_30122</name>
</gene>
<evidence type="ECO:0000313" key="2">
    <source>
        <dbReference type="EMBL" id="EMS51199.1"/>
    </source>
</evidence>
<sequence>MRGVGGVASPWARPGSVGRGRPGAGFAVQEAGWQIWATRREVNAGAAPLFSHAEAWKAGEGLGREDLGLRRDGKSGNNGEGRDPTDPMRRRSRRAEAKHWRSPLLETEQAATGEASFRHRGGAGGAPAGTGRGGSTWFTGTTAAGGGLDAEAEDGGVEEERRRPAPGGGLRGLGAGIVRDAGSPGSWE</sequence>
<feature type="region of interest" description="Disordered" evidence="1">
    <location>
        <begin position="60"/>
        <end position="188"/>
    </location>
</feature>
<name>M7ZSX9_TRIUA</name>
<accession>M7ZSX9</accession>
<feature type="compositionally biased region" description="Gly residues" evidence="1">
    <location>
        <begin position="122"/>
        <end position="134"/>
    </location>
</feature>
<feature type="region of interest" description="Disordered" evidence="1">
    <location>
        <begin position="1"/>
        <end position="24"/>
    </location>
</feature>
<feature type="compositionally biased region" description="Gly residues" evidence="1">
    <location>
        <begin position="166"/>
        <end position="175"/>
    </location>
</feature>
<dbReference type="EMBL" id="KD222882">
    <property type="protein sequence ID" value="EMS51199.1"/>
    <property type="molecule type" value="Genomic_DNA"/>
</dbReference>
<organism evidence="2">
    <name type="scientific">Triticum urartu</name>
    <name type="common">Red wild einkorn</name>
    <name type="synonym">Crithodium urartu</name>
    <dbReference type="NCBI Taxonomy" id="4572"/>
    <lineage>
        <taxon>Eukaryota</taxon>
        <taxon>Viridiplantae</taxon>
        <taxon>Streptophyta</taxon>
        <taxon>Embryophyta</taxon>
        <taxon>Tracheophyta</taxon>
        <taxon>Spermatophyta</taxon>
        <taxon>Magnoliopsida</taxon>
        <taxon>Liliopsida</taxon>
        <taxon>Poales</taxon>
        <taxon>Poaceae</taxon>
        <taxon>BOP clade</taxon>
        <taxon>Pooideae</taxon>
        <taxon>Triticodae</taxon>
        <taxon>Triticeae</taxon>
        <taxon>Triticinae</taxon>
        <taxon>Triticum</taxon>
    </lineage>
</organism>
<evidence type="ECO:0000256" key="1">
    <source>
        <dbReference type="SAM" id="MobiDB-lite"/>
    </source>
</evidence>
<reference evidence="2" key="1">
    <citation type="journal article" date="2013" name="Nature">
        <title>Draft genome of the wheat A-genome progenitor Triticum urartu.</title>
        <authorList>
            <person name="Ling H.Q."/>
            <person name="Zhao S."/>
            <person name="Liu D."/>
            <person name="Wang J."/>
            <person name="Sun H."/>
            <person name="Zhang C."/>
            <person name="Fan H."/>
            <person name="Li D."/>
            <person name="Dong L."/>
            <person name="Tao Y."/>
            <person name="Gao C."/>
            <person name="Wu H."/>
            <person name="Li Y."/>
            <person name="Cui Y."/>
            <person name="Guo X."/>
            <person name="Zheng S."/>
            <person name="Wang B."/>
            <person name="Yu K."/>
            <person name="Liang Q."/>
            <person name="Yang W."/>
            <person name="Lou X."/>
            <person name="Chen J."/>
            <person name="Feng M."/>
            <person name="Jian J."/>
            <person name="Zhang X."/>
            <person name="Luo G."/>
            <person name="Jiang Y."/>
            <person name="Liu J."/>
            <person name="Wang Z."/>
            <person name="Sha Y."/>
            <person name="Zhang B."/>
            <person name="Wu H."/>
            <person name="Tang D."/>
            <person name="Shen Q."/>
            <person name="Xue P."/>
            <person name="Zou S."/>
            <person name="Wang X."/>
            <person name="Liu X."/>
            <person name="Wang F."/>
            <person name="Yang Y."/>
            <person name="An X."/>
            <person name="Dong Z."/>
            <person name="Zhang K."/>
            <person name="Zhang X."/>
            <person name="Luo M.C."/>
            <person name="Dvorak J."/>
            <person name="Tong Y."/>
            <person name="Wang J."/>
            <person name="Yang H."/>
            <person name="Li Z."/>
            <person name="Wang D."/>
            <person name="Zhang A."/>
            <person name="Wang J."/>
        </authorList>
    </citation>
    <scope>NUCLEOTIDE SEQUENCE</scope>
</reference>